<feature type="domain" description="Glycosyltransferase 2-like" evidence="4">
    <location>
        <begin position="94"/>
        <end position="208"/>
    </location>
</feature>
<name>A0A658QZL0_9BURK</name>
<evidence type="ECO:0000313" key="5">
    <source>
        <dbReference type="EMBL" id="SAL34901.1"/>
    </source>
</evidence>
<keyword evidence="3 5" id="KW-0808">Transferase</keyword>
<evidence type="ECO:0000256" key="2">
    <source>
        <dbReference type="ARBA" id="ARBA00022676"/>
    </source>
</evidence>
<dbReference type="EMBL" id="FCNV02000006">
    <property type="protein sequence ID" value="SAL34901.1"/>
    <property type="molecule type" value="Genomic_DNA"/>
</dbReference>
<dbReference type="AlphaFoldDB" id="A0A658QZL0"/>
<accession>A0A658QZL0</accession>
<dbReference type="PANTHER" id="PTHR43685:SF5">
    <property type="entry name" value="GLYCOSYLTRANSFERASE EPSE-RELATED"/>
    <property type="match status" value="1"/>
</dbReference>
<keyword evidence="2" id="KW-0328">Glycosyltransferase</keyword>
<dbReference type="InterPro" id="IPR050834">
    <property type="entry name" value="Glycosyltransf_2"/>
</dbReference>
<proteinExistence type="inferred from homology"/>
<organism evidence="5 6">
    <name type="scientific">Caballeronia concitans</name>
    <dbReference type="NCBI Taxonomy" id="1777133"/>
    <lineage>
        <taxon>Bacteria</taxon>
        <taxon>Pseudomonadati</taxon>
        <taxon>Pseudomonadota</taxon>
        <taxon>Betaproteobacteria</taxon>
        <taxon>Burkholderiales</taxon>
        <taxon>Burkholderiaceae</taxon>
        <taxon>Caballeronia</taxon>
    </lineage>
</organism>
<evidence type="ECO:0000256" key="1">
    <source>
        <dbReference type="ARBA" id="ARBA00006739"/>
    </source>
</evidence>
<dbReference type="OrthoDB" id="9816564at2"/>
<dbReference type="CDD" id="cd04184">
    <property type="entry name" value="GT2_RfbC_Mx_like"/>
    <property type="match status" value="1"/>
</dbReference>
<keyword evidence="6" id="KW-1185">Reference proteome</keyword>
<reference evidence="5 6" key="1">
    <citation type="submission" date="2016-01" db="EMBL/GenBank/DDBJ databases">
        <authorList>
            <person name="Peeters C."/>
        </authorList>
    </citation>
    <scope>NUCLEOTIDE SEQUENCE [LARGE SCALE GENOMIC DNA]</scope>
    <source>
        <strain evidence="5">LMG 29315</strain>
    </source>
</reference>
<sequence length="617" mass="67453">MSKKAESRLAQAGQRFHGALTKMRDAGGMMSAARATVRLIRREGLRGAARRIGGVSQEAGRYPKWIGAYDSPDDAALSTFRRQLEEGGIDTLISVVVPVFNTPERYLREMIESVLRQAYPHWELCIADDASTAPHVRAVLCEYALRDARIRIIYRAVNGHISEASNSALELARGPFVALLDHDDVLPPHALGVVAKYIHAHPAARLFYSDEDKLSEEGHRHTPHFKPDWDPELILQHNAFSHLGVYETQLMRDVGGFRQGLEGSQDHDLLLRCVRLAGDAAVVHIPHVLYHWRTIEGSTAVSVEEKPYAVMATVRAISDHLRETDTNATVVAPQAEFPFVRIDYGLPAVPPTVHILIAHGGDMDALRRCVTSIVSRTRYANRRLSIVAGVACGLNADTQEALTQLVASLKCASIVESIDDIVNRVDDAYICFVDERVEVTDPSWLHELMKLACRENVGVVGASLWQPDENLYAGGLVLVSQDGGVPIHAGITRRGAGYFGRAMLTQTVSAVSLSCAVISRSDFIAAGGFDRTSNENFSRDVSLCRRVAQRGLRNVFVPRAGVTIHAHLAARGHGPAFERSPAELANDRGYNPNLALGGPASGATFGLAFPPRIGRFE</sequence>
<comment type="caution">
    <text evidence="5">The sequence shown here is derived from an EMBL/GenBank/DDBJ whole genome shotgun (WGS) entry which is preliminary data.</text>
</comment>
<dbReference type="Pfam" id="PF00535">
    <property type="entry name" value="Glycos_transf_2"/>
    <property type="match status" value="1"/>
</dbReference>
<dbReference type="RefSeq" id="WP_087128339.1">
    <property type="nucleotide sequence ID" value="NZ_FCNV02000006.1"/>
</dbReference>
<evidence type="ECO:0000313" key="6">
    <source>
        <dbReference type="Proteomes" id="UP000198263"/>
    </source>
</evidence>
<comment type="similarity">
    <text evidence="1">Belongs to the glycosyltransferase 2 family.</text>
</comment>
<evidence type="ECO:0000256" key="3">
    <source>
        <dbReference type="ARBA" id="ARBA00022679"/>
    </source>
</evidence>
<dbReference type="SUPFAM" id="SSF53448">
    <property type="entry name" value="Nucleotide-diphospho-sugar transferases"/>
    <property type="match status" value="2"/>
</dbReference>
<dbReference type="PANTHER" id="PTHR43685">
    <property type="entry name" value="GLYCOSYLTRANSFERASE"/>
    <property type="match status" value="1"/>
</dbReference>
<gene>
    <name evidence="5" type="ORF">AWB72_03366</name>
</gene>
<dbReference type="Gene3D" id="3.90.550.10">
    <property type="entry name" value="Spore Coat Polysaccharide Biosynthesis Protein SpsA, Chain A"/>
    <property type="match status" value="2"/>
</dbReference>
<dbReference type="Proteomes" id="UP000198263">
    <property type="component" value="Unassembled WGS sequence"/>
</dbReference>
<protein>
    <submittedName>
        <fullName evidence="5">Glycosyl transferase family protein</fullName>
    </submittedName>
</protein>
<dbReference type="GO" id="GO:0016757">
    <property type="term" value="F:glycosyltransferase activity"/>
    <property type="evidence" value="ECO:0007669"/>
    <property type="project" value="UniProtKB-KW"/>
</dbReference>
<evidence type="ECO:0000259" key="4">
    <source>
        <dbReference type="Pfam" id="PF00535"/>
    </source>
</evidence>
<dbReference type="InterPro" id="IPR029044">
    <property type="entry name" value="Nucleotide-diphossugar_trans"/>
</dbReference>
<dbReference type="InterPro" id="IPR001173">
    <property type="entry name" value="Glyco_trans_2-like"/>
</dbReference>